<evidence type="ECO:0000256" key="5">
    <source>
        <dbReference type="ARBA" id="ARBA00022989"/>
    </source>
</evidence>
<evidence type="ECO:0000256" key="4">
    <source>
        <dbReference type="ARBA" id="ARBA00022824"/>
    </source>
</evidence>
<feature type="transmembrane region" description="Helical" evidence="10">
    <location>
        <begin position="595"/>
        <end position="618"/>
    </location>
</feature>
<protein>
    <recommendedName>
        <fullName evidence="11">SUN domain-containing protein</fullName>
    </recommendedName>
</protein>
<feature type="domain" description="SUN" evidence="11">
    <location>
        <begin position="234"/>
        <end position="398"/>
    </location>
</feature>
<keyword evidence="7 10" id="KW-0472">Membrane</keyword>
<evidence type="ECO:0000256" key="3">
    <source>
        <dbReference type="ARBA" id="ARBA00022692"/>
    </source>
</evidence>
<dbReference type="SUPFAM" id="SSF49785">
    <property type="entry name" value="Galactose-binding domain-like"/>
    <property type="match status" value="1"/>
</dbReference>
<proteinExistence type="predicted"/>
<dbReference type="GO" id="GO:0034975">
    <property type="term" value="P:protein folding in endoplasmic reticulum"/>
    <property type="evidence" value="ECO:0007669"/>
    <property type="project" value="TreeGrafter"/>
</dbReference>
<dbReference type="PANTHER" id="PTHR12953">
    <property type="entry name" value="MEMBRANE PROTEIN CH1 RELATED"/>
    <property type="match status" value="1"/>
</dbReference>
<dbReference type="Pfam" id="PF07738">
    <property type="entry name" value="Sad1_UNC"/>
    <property type="match status" value="1"/>
</dbReference>
<evidence type="ECO:0000256" key="9">
    <source>
        <dbReference type="ARBA" id="ARBA00054046"/>
    </source>
</evidence>
<name>A0AAD3TKV5_NEPGR</name>
<evidence type="ECO:0000313" key="13">
    <source>
        <dbReference type="Proteomes" id="UP001279734"/>
    </source>
</evidence>
<dbReference type="GO" id="GO:0005789">
    <property type="term" value="C:endoplasmic reticulum membrane"/>
    <property type="evidence" value="ECO:0007669"/>
    <property type="project" value="UniProtKB-SubCell"/>
</dbReference>
<dbReference type="Proteomes" id="UP001279734">
    <property type="component" value="Unassembled WGS sequence"/>
</dbReference>
<keyword evidence="6" id="KW-0175">Coiled coil</keyword>
<evidence type="ECO:0000256" key="10">
    <source>
        <dbReference type="SAM" id="Phobius"/>
    </source>
</evidence>
<comment type="subcellular location">
    <subcellularLocation>
        <location evidence="2">Endoplasmic reticulum membrane</location>
        <topology evidence="2">Multi-pass membrane protein</topology>
    </subcellularLocation>
    <subcellularLocation>
        <location evidence="1">Nucleus membrane</location>
        <topology evidence="1">Multi-pass membrane protein</topology>
    </subcellularLocation>
</comment>
<dbReference type="InterPro" id="IPR045120">
    <property type="entry name" value="Suco/Slp1-like"/>
</dbReference>
<sequence>MRWSVARGGGRPCGSSNILAKELIIWASFWVFCGSVAEVSLVQSSGADCGKGSGVDSMNSKLSPFTEASFSIVNYCPFKVVVNSIQGVFLLFSTIDGVRVLGLMCDAEITHGDFDREDSESLAANISSWDEDKLGSNGVSGDEHTIDSLGKHQLTESFPMDSYDSSCTDGPVTEQVSGEIQTKQDTMIPDISIEGRVQVEDLSSNMKLGDEAQKTDRLTRAVPLGLDEFKNKEINSVSKSIPGPAGNVVHRVEPGGAEYNYASAAKGAKVLAFNKEAKGACNTLGKDKDKYLRNPCSAEEKFVIIELCEETLVDTIEIANFEHHSSNLKDFEILGSLVYPTDTWVRLGNFTAGNVKHAQRFALPEPKWVRYLKLNLLSHYGSEFYCTLSSIEVYGVDAIERMLEDLISVPDNHFAKGEPVREQEMPPPPQPMEHNNPEKDLVVEFEPQLTSEGSSTKHELTNIVPDPLQELRHQQVSRMPGDTVLKILMQKVRTLDLNLSVLERYLEELNSRYGAIFTELDKDIGEKDLLLEKIRSDVKNLLGSVDVVTKDVSELTLWKSLVSMQLDGLLKDNAILRSEVAEVRENQMYMESKGIIVFVISLIFGFLSLMMVLIDKAIDGHRVERSRKFCCARTPWAKTLSSVVAPPPRSPLSLSVAEFLRVIDKLRSQFPKWLMLSPDSSPQGDRCGRPRQWKKGTVTSILTRAKVGLIFIVWYEFVADELIAL</sequence>
<dbReference type="PANTHER" id="PTHR12953:SF0">
    <property type="entry name" value="SUN DOMAIN-CONTAINING OSSIFICATION FACTOR"/>
    <property type="match status" value="1"/>
</dbReference>
<evidence type="ECO:0000256" key="7">
    <source>
        <dbReference type="ARBA" id="ARBA00023136"/>
    </source>
</evidence>
<dbReference type="InterPro" id="IPR008979">
    <property type="entry name" value="Galactose-bd-like_sf"/>
</dbReference>
<dbReference type="InterPro" id="IPR012919">
    <property type="entry name" value="SUN_dom"/>
</dbReference>
<dbReference type="GO" id="GO:0031965">
    <property type="term" value="C:nuclear membrane"/>
    <property type="evidence" value="ECO:0007669"/>
    <property type="project" value="UniProtKB-SubCell"/>
</dbReference>
<evidence type="ECO:0000313" key="12">
    <source>
        <dbReference type="EMBL" id="GMH31405.1"/>
    </source>
</evidence>
<evidence type="ECO:0000259" key="11">
    <source>
        <dbReference type="PROSITE" id="PS51469"/>
    </source>
</evidence>
<keyword evidence="5 10" id="KW-1133">Transmembrane helix</keyword>
<reference evidence="12" key="1">
    <citation type="submission" date="2023-05" db="EMBL/GenBank/DDBJ databases">
        <title>Nepenthes gracilis genome sequencing.</title>
        <authorList>
            <person name="Fukushima K."/>
        </authorList>
    </citation>
    <scope>NUCLEOTIDE SEQUENCE</scope>
    <source>
        <strain evidence="12">SING2019-196</strain>
    </source>
</reference>
<keyword evidence="8" id="KW-0539">Nucleus</keyword>
<dbReference type="FunFam" id="2.60.120.260:FF:000062">
    <property type="entry name" value="Galactose-binding protein isoform 3"/>
    <property type="match status" value="1"/>
</dbReference>
<dbReference type="AlphaFoldDB" id="A0AAD3TKV5"/>
<accession>A0AAD3TKV5</accession>
<evidence type="ECO:0000256" key="1">
    <source>
        <dbReference type="ARBA" id="ARBA00004232"/>
    </source>
</evidence>
<dbReference type="Gene3D" id="2.60.120.260">
    <property type="entry name" value="Galactose-binding domain-like"/>
    <property type="match status" value="1"/>
</dbReference>
<dbReference type="PROSITE" id="PS51469">
    <property type="entry name" value="SUN"/>
    <property type="match status" value="1"/>
</dbReference>
<comment type="function">
    <text evidence="9">Encodes a member of the mid-SUN subfamily of SUN-domain proteins that is localized to both the nuclear envelope and the ER. It is involved in early seed development and nuclear morphology. [TAIR].</text>
</comment>
<organism evidence="12 13">
    <name type="scientific">Nepenthes gracilis</name>
    <name type="common">Slender pitcher plant</name>
    <dbReference type="NCBI Taxonomy" id="150966"/>
    <lineage>
        <taxon>Eukaryota</taxon>
        <taxon>Viridiplantae</taxon>
        <taxon>Streptophyta</taxon>
        <taxon>Embryophyta</taxon>
        <taxon>Tracheophyta</taxon>
        <taxon>Spermatophyta</taxon>
        <taxon>Magnoliopsida</taxon>
        <taxon>eudicotyledons</taxon>
        <taxon>Gunneridae</taxon>
        <taxon>Pentapetalae</taxon>
        <taxon>Caryophyllales</taxon>
        <taxon>Nepenthaceae</taxon>
        <taxon>Nepenthes</taxon>
    </lineage>
</organism>
<comment type="caution">
    <text evidence="12">The sequence shown here is derived from an EMBL/GenBank/DDBJ whole genome shotgun (WGS) entry which is preliminary data.</text>
</comment>
<gene>
    <name evidence="12" type="ORF">Nepgr_033248</name>
</gene>
<evidence type="ECO:0000256" key="8">
    <source>
        <dbReference type="ARBA" id="ARBA00023242"/>
    </source>
</evidence>
<keyword evidence="4" id="KW-0256">Endoplasmic reticulum</keyword>
<keyword evidence="3 10" id="KW-0812">Transmembrane</keyword>
<dbReference type="EMBL" id="BSYO01000040">
    <property type="protein sequence ID" value="GMH31405.1"/>
    <property type="molecule type" value="Genomic_DNA"/>
</dbReference>
<keyword evidence="13" id="KW-1185">Reference proteome</keyword>
<evidence type="ECO:0000256" key="2">
    <source>
        <dbReference type="ARBA" id="ARBA00004477"/>
    </source>
</evidence>
<evidence type="ECO:0000256" key="6">
    <source>
        <dbReference type="ARBA" id="ARBA00023054"/>
    </source>
</evidence>